<keyword evidence="2 6" id="KW-0813">Transport</keyword>
<protein>
    <submittedName>
        <fullName evidence="8">Carnitine transport permease OpuCB</fullName>
    </submittedName>
</protein>
<gene>
    <name evidence="8" type="primary">opuCB</name>
    <name evidence="8" type="ORF">GCM10008013_16590</name>
</gene>
<feature type="domain" description="ABC transmembrane type-1" evidence="7">
    <location>
        <begin position="19"/>
        <end position="198"/>
    </location>
</feature>
<evidence type="ECO:0000256" key="6">
    <source>
        <dbReference type="RuleBase" id="RU363032"/>
    </source>
</evidence>
<dbReference type="SUPFAM" id="SSF161098">
    <property type="entry name" value="MetI-like"/>
    <property type="match status" value="1"/>
</dbReference>
<keyword evidence="3 6" id="KW-0812">Transmembrane</keyword>
<feature type="transmembrane region" description="Helical" evidence="6">
    <location>
        <begin position="180"/>
        <end position="201"/>
    </location>
</feature>
<keyword evidence="5 6" id="KW-0472">Membrane</keyword>
<keyword evidence="4 6" id="KW-1133">Transmembrane helix</keyword>
<name>A0ABQ1YBB6_9BACL</name>
<dbReference type="InterPro" id="IPR035906">
    <property type="entry name" value="MetI-like_sf"/>
</dbReference>
<evidence type="ECO:0000256" key="4">
    <source>
        <dbReference type="ARBA" id="ARBA00022989"/>
    </source>
</evidence>
<evidence type="ECO:0000259" key="7">
    <source>
        <dbReference type="PROSITE" id="PS50928"/>
    </source>
</evidence>
<dbReference type="Pfam" id="PF00528">
    <property type="entry name" value="BPD_transp_1"/>
    <property type="match status" value="1"/>
</dbReference>
<feature type="transmembrane region" description="Helical" evidence="6">
    <location>
        <begin position="125"/>
        <end position="144"/>
    </location>
</feature>
<dbReference type="InterPro" id="IPR051204">
    <property type="entry name" value="ABC_transp_perm/SBD"/>
</dbReference>
<evidence type="ECO:0000256" key="1">
    <source>
        <dbReference type="ARBA" id="ARBA00004141"/>
    </source>
</evidence>
<comment type="caution">
    <text evidence="8">The sequence shown here is derived from an EMBL/GenBank/DDBJ whole genome shotgun (WGS) entry which is preliminary data.</text>
</comment>
<evidence type="ECO:0000256" key="2">
    <source>
        <dbReference type="ARBA" id="ARBA00022448"/>
    </source>
</evidence>
<proteinExistence type="inferred from homology"/>
<keyword evidence="9" id="KW-1185">Reference proteome</keyword>
<dbReference type="EMBL" id="BMFT01000001">
    <property type="protein sequence ID" value="GGH19721.1"/>
    <property type="molecule type" value="Genomic_DNA"/>
</dbReference>
<feature type="transmembrane region" description="Helical" evidence="6">
    <location>
        <begin position="150"/>
        <end position="168"/>
    </location>
</feature>
<feature type="transmembrane region" description="Helical" evidence="6">
    <location>
        <begin position="54"/>
        <end position="78"/>
    </location>
</feature>
<evidence type="ECO:0000256" key="5">
    <source>
        <dbReference type="ARBA" id="ARBA00023136"/>
    </source>
</evidence>
<dbReference type="Gene3D" id="1.10.3720.10">
    <property type="entry name" value="MetI-like"/>
    <property type="match status" value="1"/>
</dbReference>
<dbReference type="RefSeq" id="WP_188537593.1">
    <property type="nucleotide sequence ID" value="NZ_BMFT01000001.1"/>
</dbReference>
<accession>A0ABQ1YBB6</accession>
<reference evidence="9" key="1">
    <citation type="journal article" date="2019" name="Int. J. Syst. Evol. Microbiol.">
        <title>The Global Catalogue of Microorganisms (GCM) 10K type strain sequencing project: providing services to taxonomists for standard genome sequencing and annotation.</title>
        <authorList>
            <consortium name="The Broad Institute Genomics Platform"/>
            <consortium name="The Broad Institute Genome Sequencing Center for Infectious Disease"/>
            <person name="Wu L."/>
            <person name="Ma J."/>
        </authorList>
    </citation>
    <scope>NUCLEOTIDE SEQUENCE [LARGE SCALE GENOMIC DNA]</scope>
    <source>
        <strain evidence="9">CGMCC 1.12769</strain>
    </source>
</reference>
<feature type="transmembrane region" description="Helical" evidence="6">
    <location>
        <begin position="23"/>
        <end position="47"/>
    </location>
</feature>
<dbReference type="InterPro" id="IPR000515">
    <property type="entry name" value="MetI-like"/>
</dbReference>
<evidence type="ECO:0000256" key="3">
    <source>
        <dbReference type="ARBA" id="ARBA00022692"/>
    </source>
</evidence>
<dbReference type="CDD" id="cd06261">
    <property type="entry name" value="TM_PBP2"/>
    <property type="match status" value="1"/>
</dbReference>
<comment type="similarity">
    <text evidence="6">Belongs to the binding-protein-dependent transport system permease family.</text>
</comment>
<comment type="subcellular location">
    <subcellularLocation>
        <location evidence="6">Cell membrane</location>
        <topology evidence="6">Multi-pass membrane protein</topology>
    </subcellularLocation>
    <subcellularLocation>
        <location evidence="1">Membrane</location>
        <topology evidence="1">Multi-pass membrane protein</topology>
    </subcellularLocation>
</comment>
<dbReference type="PANTHER" id="PTHR30177">
    <property type="entry name" value="GLYCINE BETAINE/L-PROLINE TRANSPORT SYSTEM PERMEASE PROTEIN PROW"/>
    <property type="match status" value="1"/>
</dbReference>
<evidence type="ECO:0000313" key="9">
    <source>
        <dbReference type="Proteomes" id="UP000659344"/>
    </source>
</evidence>
<organism evidence="8 9">
    <name type="scientific">Paenibacillus segetis</name>
    <dbReference type="NCBI Taxonomy" id="1325360"/>
    <lineage>
        <taxon>Bacteria</taxon>
        <taxon>Bacillati</taxon>
        <taxon>Bacillota</taxon>
        <taxon>Bacilli</taxon>
        <taxon>Bacillales</taxon>
        <taxon>Paenibacillaceae</taxon>
        <taxon>Paenibacillus</taxon>
    </lineage>
</organism>
<dbReference type="PROSITE" id="PS50928">
    <property type="entry name" value="ABC_TM1"/>
    <property type="match status" value="1"/>
</dbReference>
<sequence length="216" mass="23131">MDQFWNTIQADWPLILEKTNEHINLSLISVLIACVIAIPIGIVLTAYKRLANTVITTVSVIQTIPSLALFGFMIPILGIGTKPAIIALTLYALLPILQNTYVGISGVNPALIEAGTGMGMTRWQILWMVQLPIARSIIMAGVRLVAVQTISLATIATYIAAGGLGDIITRGISMINTTTILEGAVPVSLLVIIVNVLLLGLNRVLTPKGLRQQTKN</sequence>
<feature type="transmembrane region" description="Helical" evidence="6">
    <location>
        <begin position="84"/>
        <end position="104"/>
    </location>
</feature>
<dbReference type="PANTHER" id="PTHR30177:SF4">
    <property type="entry name" value="OSMOPROTECTANT IMPORT PERMEASE PROTEIN OSMW"/>
    <property type="match status" value="1"/>
</dbReference>
<evidence type="ECO:0000313" key="8">
    <source>
        <dbReference type="EMBL" id="GGH19721.1"/>
    </source>
</evidence>
<dbReference type="Proteomes" id="UP000659344">
    <property type="component" value="Unassembled WGS sequence"/>
</dbReference>